<gene>
    <name evidence="1" type="ORF">CLV40_101114</name>
</gene>
<evidence type="ECO:0000313" key="1">
    <source>
        <dbReference type="EMBL" id="PPK70928.1"/>
    </source>
</evidence>
<comment type="caution">
    <text evidence="1">The sequence shown here is derived from an EMBL/GenBank/DDBJ whole genome shotgun (WGS) entry which is preliminary data.</text>
</comment>
<organism evidence="1 2">
    <name type="scientific">Actinokineospora auranticolor</name>
    <dbReference type="NCBI Taxonomy" id="155976"/>
    <lineage>
        <taxon>Bacteria</taxon>
        <taxon>Bacillati</taxon>
        <taxon>Actinomycetota</taxon>
        <taxon>Actinomycetes</taxon>
        <taxon>Pseudonocardiales</taxon>
        <taxon>Pseudonocardiaceae</taxon>
        <taxon>Actinokineospora</taxon>
    </lineage>
</organism>
<proteinExistence type="predicted"/>
<dbReference type="Proteomes" id="UP000239203">
    <property type="component" value="Unassembled WGS sequence"/>
</dbReference>
<accession>A0A2S6H0E0</accession>
<name>A0A2S6H0E0_9PSEU</name>
<dbReference type="OrthoDB" id="3237043at2"/>
<reference evidence="1 2" key="1">
    <citation type="submission" date="2018-02" db="EMBL/GenBank/DDBJ databases">
        <title>Genomic Encyclopedia of Archaeal and Bacterial Type Strains, Phase II (KMG-II): from individual species to whole genera.</title>
        <authorList>
            <person name="Goeker M."/>
        </authorList>
    </citation>
    <scope>NUCLEOTIDE SEQUENCE [LARGE SCALE GENOMIC DNA]</scope>
    <source>
        <strain evidence="1 2">YU 961-1</strain>
    </source>
</reference>
<sequence>MINLTGGVPKGRVDLANPQGEKSYTGVLDTQYNHTKRIVLALTRDLARRVPATAATINAA</sequence>
<protein>
    <submittedName>
        <fullName evidence="1">Uncharacterized protein</fullName>
    </submittedName>
</protein>
<dbReference type="AlphaFoldDB" id="A0A2S6H0E0"/>
<dbReference type="RefSeq" id="WP_104475837.1">
    <property type="nucleotide sequence ID" value="NZ_CP154825.1"/>
</dbReference>
<evidence type="ECO:0000313" key="2">
    <source>
        <dbReference type="Proteomes" id="UP000239203"/>
    </source>
</evidence>
<keyword evidence="2" id="KW-1185">Reference proteome</keyword>
<dbReference type="EMBL" id="PTIX01000001">
    <property type="protein sequence ID" value="PPK70928.1"/>
    <property type="molecule type" value="Genomic_DNA"/>
</dbReference>